<evidence type="ECO:0000256" key="4">
    <source>
        <dbReference type="ARBA" id="ARBA00022723"/>
    </source>
</evidence>
<keyword evidence="3 6" id="KW-0808">Transferase</keyword>
<dbReference type="Gene3D" id="1.10.600.10">
    <property type="entry name" value="Farnesyl Diphosphate Synthase"/>
    <property type="match status" value="1"/>
</dbReference>
<sequence length="389" mass="41849">MTIPEDIPAINHRIESLVGTHLAAPAGTHIPQSCSPIYRTVQDQGIISNEGGKRLRARLLLTIYDAIQGDRSNDRSNVMDLACAVEVFQTAALVHDDIIDNSDLRRGRPSAHVALAAALGQLTGHSDDDALPSAVGHITHIGAGLGIMLGDLLSTASIGIVNETVSKLEHSEGILQAFLRMHREVEIGQVLDLAVERVPLDEPGRLAEASLAVFRWKTASYTTVAPLTLGMLAAGIQPCIGSDSPSHAGEGTDMAEAIGSRLGTAFQLADDLLDVIGEPERIGKPTGGDIREGKRTVLLADALTMADRTDREYLAKVFAAETRDGNDVERITRIFDESGAIDKSRRRISQLWSDVRGSIELTAQALRMSDDSRDSVVRCCSLFIPQTLR</sequence>
<comment type="cofactor">
    <cofactor evidence="1">
        <name>Mg(2+)</name>
        <dbReference type="ChEBI" id="CHEBI:18420"/>
    </cofactor>
</comment>
<dbReference type="PROSITE" id="PS00444">
    <property type="entry name" value="POLYPRENYL_SYNTHASE_2"/>
    <property type="match status" value="1"/>
</dbReference>
<comment type="similarity">
    <text evidence="2 6">Belongs to the FPP/GGPP synthase family.</text>
</comment>
<dbReference type="GO" id="GO:0008299">
    <property type="term" value="P:isoprenoid biosynthetic process"/>
    <property type="evidence" value="ECO:0007669"/>
    <property type="project" value="InterPro"/>
</dbReference>
<keyword evidence="4" id="KW-0479">Metal-binding</keyword>
<keyword evidence="5" id="KW-0460">Magnesium</keyword>
<evidence type="ECO:0000313" key="9">
    <source>
        <dbReference type="EMBL" id="XDS50871.1"/>
    </source>
</evidence>
<evidence type="ECO:0000256" key="1">
    <source>
        <dbReference type="ARBA" id="ARBA00001946"/>
    </source>
</evidence>
<accession>A0AB39UP69</accession>
<dbReference type="GO" id="GO:0004659">
    <property type="term" value="F:prenyltransferase activity"/>
    <property type="evidence" value="ECO:0007669"/>
    <property type="project" value="InterPro"/>
</dbReference>
<evidence type="ECO:0000256" key="3">
    <source>
        <dbReference type="ARBA" id="ARBA00022679"/>
    </source>
</evidence>
<gene>
    <name evidence="9" type="ORF">QN062_01300</name>
    <name evidence="8" type="ORF">QN216_05305</name>
    <name evidence="7" type="ORF">QN217_05140</name>
</gene>
<dbReference type="PANTHER" id="PTHR12001">
    <property type="entry name" value="GERANYLGERANYL PYROPHOSPHATE SYNTHASE"/>
    <property type="match status" value="1"/>
</dbReference>
<proteinExistence type="inferred from homology"/>
<evidence type="ECO:0000313" key="8">
    <source>
        <dbReference type="EMBL" id="XDS47793.1"/>
    </source>
</evidence>
<evidence type="ECO:0000256" key="5">
    <source>
        <dbReference type="ARBA" id="ARBA00022842"/>
    </source>
</evidence>
<dbReference type="KEGG" id="bfk:QN062_01300"/>
<dbReference type="AlphaFoldDB" id="A0AB39UP69"/>
<dbReference type="InterPro" id="IPR033749">
    <property type="entry name" value="Polyprenyl_synt_CS"/>
</dbReference>
<reference evidence="9" key="1">
    <citation type="submission" date="2023-07" db="EMBL/GenBank/DDBJ databases">
        <title>Bifidobacterium aquikefiriaerophilum sp. nov. and Bifidobacterium eccum sp. nov., isolated from water kefir.</title>
        <authorList>
            <person name="Breselge S."/>
            <person name="Bellassi P."/>
            <person name="Barcenilla C."/>
            <person name="Alvarez-Ordonez A."/>
            <person name="Morelli L."/>
            <person name="Cotter P.D."/>
        </authorList>
    </citation>
    <scope>NUCLEOTIDE SEQUENCE</scope>
    <source>
        <strain evidence="9">WK012_4_13</strain>
        <strain evidence="8">WK013_4_14</strain>
        <strain evidence="7">WK048_4_13</strain>
    </source>
</reference>
<dbReference type="SFLD" id="SFLDS00005">
    <property type="entry name" value="Isoprenoid_Synthase_Type_I"/>
    <property type="match status" value="1"/>
</dbReference>
<evidence type="ECO:0000313" key="7">
    <source>
        <dbReference type="EMBL" id="XDS47496.1"/>
    </source>
</evidence>
<dbReference type="CDD" id="cd00685">
    <property type="entry name" value="Trans_IPPS_HT"/>
    <property type="match status" value="1"/>
</dbReference>
<dbReference type="PROSITE" id="PS00723">
    <property type="entry name" value="POLYPRENYL_SYNTHASE_1"/>
    <property type="match status" value="1"/>
</dbReference>
<dbReference type="EMBL" id="CP129682">
    <property type="protein sequence ID" value="XDS47793.1"/>
    <property type="molecule type" value="Genomic_DNA"/>
</dbReference>
<dbReference type="EMBL" id="CP129675">
    <property type="protein sequence ID" value="XDS47496.1"/>
    <property type="molecule type" value="Genomic_DNA"/>
</dbReference>
<dbReference type="InterPro" id="IPR008949">
    <property type="entry name" value="Isoprenoid_synthase_dom_sf"/>
</dbReference>
<organism evidence="9">
    <name type="scientific">Bifidobacterium fermentum</name>
    <dbReference type="NCBI Taxonomy" id="3059035"/>
    <lineage>
        <taxon>Bacteria</taxon>
        <taxon>Bacillati</taxon>
        <taxon>Actinomycetota</taxon>
        <taxon>Actinomycetes</taxon>
        <taxon>Bifidobacteriales</taxon>
        <taxon>Bifidobacteriaceae</taxon>
        <taxon>Bifidobacterium</taxon>
    </lineage>
</organism>
<dbReference type="InterPro" id="IPR000092">
    <property type="entry name" value="Polyprenyl_synt"/>
</dbReference>
<dbReference type="Pfam" id="PF00348">
    <property type="entry name" value="polyprenyl_synt"/>
    <property type="match status" value="1"/>
</dbReference>
<dbReference type="RefSeq" id="WP_369341833.1">
    <property type="nucleotide sequence ID" value="NZ_CP129675.1"/>
</dbReference>
<evidence type="ECO:0000256" key="2">
    <source>
        <dbReference type="ARBA" id="ARBA00006706"/>
    </source>
</evidence>
<dbReference type="EMBL" id="CP129683">
    <property type="protein sequence ID" value="XDS50871.1"/>
    <property type="molecule type" value="Genomic_DNA"/>
</dbReference>
<dbReference type="GO" id="GO:0046872">
    <property type="term" value="F:metal ion binding"/>
    <property type="evidence" value="ECO:0007669"/>
    <property type="project" value="UniProtKB-KW"/>
</dbReference>
<protein>
    <submittedName>
        <fullName evidence="9">Polyprenyl synthetase family protein</fullName>
    </submittedName>
</protein>
<dbReference type="SUPFAM" id="SSF48576">
    <property type="entry name" value="Terpenoid synthases"/>
    <property type="match status" value="1"/>
</dbReference>
<name>A0AB39UP69_9BIFI</name>
<dbReference type="PANTHER" id="PTHR12001:SF85">
    <property type="entry name" value="SHORT CHAIN ISOPRENYL DIPHOSPHATE SYNTHASE"/>
    <property type="match status" value="1"/>
</dbReference>
<evidence type="ECO:0000256" key="6">
    <source>
        <dbReference type="RuleBase" id="RU004466"/>
    </source>
</evidence>